<comment type="caution">
    <text evidence="3">The sequence shown here is derived from an EMBL/GenBank/DDBJ whole genome shotgun (WGS) entry which is preliminary data.</text>
</comment>
<evidence type="ECO:0000313" key="3">
    <source>
        <dbReference type="EMBL" id="GMT30408.1"/>
    </source>
</evidence>
<dbReference type="EMBL" id="BTSY01000005">
    <property type="protein sequence ID" value="GMT30408.1"/>
    <property type="molecule type" value="Genomic_DNA"/>
</dbReference>
<feature type="region of interest" description="Disordered" evidence="2">
    <location>
        <begin position="1"/>
        <end position="33"/>
    </location>
</feature>
<feature type="coiled-coil region" evidence="1">
    <location>
        <begin position="39"/>
        <end position="69"/>
    </location>
</feature>
<reference evidence="3" key="1">
    <citation type="submission" date="2023-10" db="EMBL/GenBank/DDBJ databases">
        <title>Genome assembly of Pristionchus species.</title>
        <authorList>
            <person name="Yoshida K."/>
            <person name="Sommer R.J."/>
        </authorList>
    </citation>
    <scope>NUCLEOTIDE SEQUENCE</scope>
    <source>
        <strain evidence="3">RS5133</strain>
    </source>
</reference>
<protein>
    <submittedName>
        <fullName evidence="3">Uncharacterized protein</fullName>
    </submittedName>
</protein>
<organism evidence="3 4">
    <name type="scientific">Pristionchus fissidentatus</name>
    <dbReference type="NCBI Taxonomy" id="1538716"/>
    <lineage>
        <taxon>Eukaryota</taxon>
        <taxon>Metazoa</taxon>
        <taxon>Ecdysozoa</taxon>
        <taxon>Nematoda</taxon>
        <taxon>Chromadorea</taxon>
        <taxon>Rhabditida</taxon>
        <taxon>Rhabditina</taxon>
        <taxon>Diplogasteromorpha</taxon>
        <taxon>Diplogasteroidea</taxon>
        <taxon>Neodiplogasteridae</taxon>
        <taxon>Pristionchus</taxon>
    </lineage>
</organism>
<keyword evidence="4" id="KW-1185">Reference proteome</keyword>
<evidence type="ECO:0000313" key="4">
    <source>
        <dbReference type="Proteomes" id="UP001432322"/>
    </source>
</evidence>
<dbReference type="AlphaFoldDB" id="A0AAV5WFY4"/>
<keyword evidence="1" id="KW-0175">Coiled coil</keyword>
<proteinExistence type="predicted"/>
<name>A0AAV5WFY4_9BILA</name>
<gene>
    <name evidence="3" type="ORF">PFISCL1PPCAC_21705</name>
</gene>
<feature type="non-terminal residue" evidence="3">
    <location>
        <position position="1"/>
    </location>
</feature>
<accession>A0AAV5WFY4</accession>
<evidence type="ECO:0000256" key="1">
    <source>
        <dbReference type="SAM" id="Coils"/>
    </source>
</evidence>
<sequence length="95" mass="10556">FDRMRVKRQTTCAKASANGGVARGVKKSKAADKKKLTAEEALDDTRESLHAMLEKLKETSRRLAEISQLLSAMLARQRLQLQQQQVMRPPPAPAA</sequence>
<dbReference type="Proteomes" id="UP001432322">
    <property type="component" value="Unassembled WGS sequence"/>
</dbReference>
<evidence type="ECO:0000256" key="2">
    <source>
        <dbReference type="SAM" id="MobiDB-lite"/>
    </source>
</evidence>